<protein>
    <submittedName>
        <fullName evidence="2">Transcriptional regulator</fullName>
    </submittedName>
</protein>
<dbReference type="InterPro" id="IPR010982">
    <property type="entry name" value="Lambda_DNA-bd_dom_sf"/>
</dbReference>
<reference evidence="2" key="1">
    <citation type="submission" date="2017-05" db="EMBL/GenBank/DDBJ databases">
        <title>Polyphasic characterization of four soil-derived phenanthrene-degrading Acidovorax strains and proposal of Acidovorax phenanthrenivorans sp. nov.</title>
        <authorList>
            <person name="Singleton D."/>
            <person name="Lee J."/>
            <person name="Dickey A.N."/>
            <person name="Stroud A."/>
            <person name="Scholl E.H."/>
            <person name="Wright F.A."/>
            <person name="Aitken M.D."/>
        </authorList>
    </citation>
    <scope>NUCLEOTIDE SEQUENCE</scope>
    <source>
        <strain evidence="2">P4</strain>
    </source>
</reference>
<dbReference type="CDD" id="cd00093">
    <property type="entry name" value="HTH_XRE"/>
    <property type="match status" value="1"/>
</dbReference>
<dbReference type="GO" id="GO:0003677">
    <property type="term" value="F:DNA binding"/>
    <property type="evidence" value="ECO:0007669"/>
    <property type="project" value="InterPro"/>
</dbReference>
<dbReference type="SUPFAM" id="SSF47413">
    <property type="entry name" value="lambda repressor-like DNA-binding domains"/>
    <property type="match status" value="1"/>
</dbReference>
<dbReference type="AlphaFoldDB" id="A0A240UGP1"/>
<organism evidence="2 3">
    <name type="scientific">Acidovorax carolinensis</name>
    <dbReference type="NCBI Taxonomy" id="553814"/>
    <lineage>
        <taxon>Bacteria</taxon>
        <taxon>Pseudomonadati</taxon>
        <taxon>Pseudomonadota</taxon>
        <taxon>Betaproteobacteria</taxon>
        <taxon>Burkholderiales</taxon>
        <taxon>Comamonadaceae</taxon>
        <taxon>Acidovorax</taxon>
    </lineage>
</organism>
<proteinExistence type="predicted"/>
<sequence length="215" mass="23142">MYTATLPTYRPMPFAAPIGAAATAAFALLGSALAVGGTGSVFDISRAGDWRKMLEARVPFHVDVEMADDSQEQRPDLRSASDHLGNIRQVLNPAIADLATVFGVSRQAIYKWIGGEATPEPDKFERIHALSHAADAFRDADITRASSMLKMKAFEGRSLMDLAAAGQLLPSHIQSLIAESQAMDAAYDRSGLAKSKAKPSEDWRTEVSIPGSPER</sequence>
<dbReference type="OrthoDB" id="8912597at2"/>
<evidence type="ECO:0000256" key="1">
    <source>
        <dbReference type="SAM" id="MobiDB-lite"/>
    </source>
</evidence>
<dbReference type="RefSeq" id="WP_086928565.1">
    <property type="nucleotide sequence ID" value="NZ_CP021366.1"/>
</dbReference>
<keyword evidence="3" id="KW-1185">Reference proteome</keyword>
<dbReference type="Proteomes" id="UP000194440">
    <property type="component" value="Chromosome"/>
</dbReference>
<dbReference type="InterPro" id="IPR001387">
    <property type="entry name" value="Cro/C1-type_HTH"/>
</dbReference>
<dbReference type="KEGG" id="acip:CBP36_01650"/>
<accession>A0A240UGP1</accession>
<gene>
    <name evidence="2" type="ORF">CBP36_01650</name>
</gene>
<dbReference type="EMBL" id="CP021366">
    <property type="protein sequence ID" value="ART60667.1"/>
    <property type="molecule type" value="Genomic_DNA"/>
</dbReference>
<evidence type="ECO:0000313" key="2">
    <source>
        <dbReference type="EMBL" id="ART60667.1"/>
    </source>
</evidence>
<feature type="region of interest" description="Disordered" evidence="1">
    <location>
        <begin position="188"/>
        <end position="215"/>
    </location>
</feature>
<name>A0A240UGP1_9BURK</name>
<evidence type="ECO:0000313" key="3">
    <source>
        <dbReference type="Proteomes" id="UP000194440"/>
    </source>
</evidence>